<proteinExistence type="predicted"/>
<keyword evidence="1" id="KW-1133">Transmembrane helix</keyword>
<reference evidence="2" key="1">
    <citation type="journal article" date="2021" name="Proc. Natl. Acad. Sci. U.S.A.">
        <title>A Catalog of Tens of Thousands of Viruses from Human Metagenomes Reveals Hidden Associations with Chronic Diseases.</title>
        <authorList>
            <person name="Tisza M.J."/>
            <person name="Buck C.B."/>
        </authorList>
    </citation>
    <scope>NUCLEOTIDE SEQUENCE</scope>
    <source>
        <strain evidence="2">CtO6A5</strain>
    </source>
</reference>
<evidence type="ECO:0000256" key="1">
    <source>
        <dbReference type="SAM" id="Phobius"/>
    </source>
</evidence>
<sequence length="42" mass="4944">MNAVELYNDLFSLGLLLCIFSLLFGFFGFYPLWLIVNLWVLK</sequence>
<protein>
    <submittedName>
        <fullName evidence="2">Uncharacterized protein</fullName>
    </submittedName>
</protein>
<accession>A0A8S5M552</accession>
<evidence type="ECO:0000313" key="2">
    <source>
        <dbReference type="EMBL" id="DAD77340.1"/>
    </source>
</evidence>
<keyword evidence="1" id="KW-0812">Transmembrane</keyword>
<feature type="transmembrane region" description="Helical" evidence="1">
    <location>
        <begin position="12"/>
        <end position="40"/>
    </location>
</feature>
<keyword evidence="1" id="KW-0472">Membrane</keyword>
<name>A0A8S5M552_9VIRU</name>
<dbReference type="EMBL" id="BK014823">
    <property type="protein sequence ID" value="DAD77340.1"/>
    <property type="molecule type" value="Genomic_DNA"/>
</dbReference>
<organism evidence="2">
    <name type="scientific">Inoviridae sp. ctO6A5</name>
    <dbReference type="NCBI Taxonomy" id="2826760"/>
    <lineage>
        <taxon>Viruses</taxon>
        <taxon>Monodnaviria</taxon>
        <taxon>Loebvirae</taxon>
        <taxon>Hofneiviricota</taxon>
        <taxon>Faserviricetes</taxon>
        <taxon>Tubulavirales</taxon>
        <taxon>Inoviridae</taxon>
    </lineage>
</organism>